<name>A0A382NS04_9ZZZZ</name>
<reference evidence="1" key="1">
    <citation type="submission" date="2018-05" db="EMBL/GenBank/DDBJ databases">
        <authorList>
            <person name="Lanie J.A."/>
            <person name="Ng W.-L."/>
            <person name="Kazmierczak K.M."/>
            <person name="Andrzejewski T.M."/>
            <person name="Davidsen T.M."/>
            <person name="Wayne K.J."/>
            <person name="Tettelin H."/>
            <person name="Glass J.I."/>
            <person name="Rusch D."/>
            <person name="Podicherti R."/>
            <person name="Tsui H.-C.T."/>
            <person name="Winkler M.E."/>
        </authorList>
    </citation>
    <scope>NUCLEOTIDE SEQUENCE</scope>
</reference>
<dbReference type="AlphaFoldDB" id="A0A382NS04"/>
<evidence type="ECO:0000313" key="1">
    <source>
        <dbReference type="EMBL" id="SVC63258.1"/>
    </source>
</evidence>
<dbReference type="InterPro" id="IPR012668">
    <property type="entry name" value="CHP02466"/>
</dbReference>
<dbReference type="Pfam" id="PF13759">
    <property type="entry name" value="2OG-FeII_Oxy_5"/>
    <property type="match status" value="1"/>
</dbReference>
<protein>
    <recommendedName>
        <fullName evidence="2">Prolyl 4-hydroxylase alpha subunit Fe(2+) 2OG dioxygenase domain-containing protein</fullName>
    </recommendedName>
</protein>
<sequence length="169" mass="19504">MNEKIEKRLYQLEKKEDGQSVSNDGGFHSGSLREEECLKPLLEDYIPIGLKTIFVDLELDNHCSGDFNVGVWGNINYPKCQNKPHLHPGSHLSGTYYVKHPADSGNLRLYNPHSYHDLEPFMNSHLEIYPSPCEFYIWRSDLMHDVGVNLSEEDRISIAFNLYLHPKKS</sequence>
<accession>A0A382NS04</accession>
<gene>
    <name evidence="1" type="ORF">METZ01_LOCUS316112</name>
</gene>
<dbReference type="Gene3D" id="2.60.120.620">
    <property type="entry name" value="q2cbj1_9rhob like domain"/>
    <property type="match status" value="1"/>
</dbReference>
<proteinExistence type="predicted"/>
<evidence type="ECO:0008006" key="2">
    <source>
        <dbReference type="Google" id="ProtNLM"/>
    </source>
</evidence>
<organism evidence="1">
    <name type="scientific">marine metagenome</name>
    <dbReference type="NCBI Taxonomy" id="408172"/>
    <lineage>
        <taxon>unclassified sequences</taxon>
        <taxon>metagenomes</taxon>
        <taxon>ecological metagenomes</taxon>
    </lineage>
</organism>
<dbReference type="NCBIfam" id="TIGR02466">
    <property type="entry name" value="TIGR02466 family protein"/>
    <property type="match status" value="1"/>
</dbReference>
<dbReference type="EMBL" id="UINC01101991">
    <property type="protein sequence ID" value="SVC63258.1"/>
    <property type="molecule type" value="Genomic_DNA"/>
</dbReference>